<dbReference type="PROSITE" id="PS51450">
    <property type="entry name" value="LRR"/>
    <property type="match status" value="2"/>
</dbReference>
<gene>
    <name evidence="1" type="primary">NLRP3</name>
    <name evidence="1" type="ORF">BGZ65_011957</name>
</gene>
<name>A0A9P6M7P5_9FUNG</name>
<evidence type="ECO:0000313" key="1">
    <source>
        <dbReference type="EMBL" id="KAF9969429.1"/>
    </source>
</evidence>
<dbReference type="SMART" id="SM00368">
    <property type="entry name" value="LRR_RI"/>
    <property type="match status" value="5"/>
</dbReference>
<dbReference type="Proteomes" id="UP000749646">
    <property type="component" value="Unassembled WGS sequence"/>
</dbReference>
<dbReference type="Pfam" id="PF13516">
    <property type="entry name" value="LRR_6"/>
    <property type="match status" value="6"/>
</dbReference>
<dbReference type="OrthoDB" id="333024at2759"/>
<dbReference type="InterPro" id="IPR032675">
    <property type="entry name" value="LRR_dom_sf"/>
</dbReference>
<dbReference type="AlphaFoldDB" id="A0A9P6M7P5"/>
<dbReference type="PANTHER" id="PTHR24114:SF2">
    <property type="entry name" value="F-BOX DOMAIN-CONTAINING PROTEIN-RELATED"/>
    <property type="match status" value="1"/>
</dbReference>
<comment type="caution">
    <text evidence="1">The sequence shown here is derived from an EMBL/GenBank/DDBJ whole genome shotgun (WGS) entry which is preliminary data.</text>
</comment>
<keyword evidence="2" id="KW-1185">Reference proteome</keyword>
<organism evidence="1 2">
    <name type="scientific">Modicella reniformis</name>
    <dbReference type="NCBI Taxonomy" id="1440133"/>
    <lineage>
        <taxon>Eukaryota</taxon>
        <taxon>Fungi</taxon>
        <taxon>Fungi incertae sedis</taxon>
        <taxon>Mucoromycota</taxon>
        <taxon>Mortierellomycotina</taxon>
        <taxon>Mortierellomycetes</taxon>
        <taxon>Mortierellales</taxon>
        <taxon>Mortierellaceae</taxon>
        <taxon>Modicella</taxon>
    </lineage>
</organism>
<protein>
    <submittedName>
        <fullName evidence="1">NACHT, LRR and PYD domains-containing protein 3</fullName>
    </submittedName>
</protein>
<dbReference type="EMBL" id="JAAAHW010005226">
    <property type="protein sequence ID" value="KAF9969429.1"/>
    <property type="molecule type" value="Genomic_DNA"/>
</dbReference>
<sequence>MVRLPKDKACNIRRLNLSHNDINDVGCISIAKIINVTRLAHLDLSFNNISDWGASTILAAFEGNQPPLRDINMEANPLSFAGGVDICKILALPQSHITHLDLRGAKVTDVGIPYLAEALKSHQCSIASLNLYDCQLTDAGIMKLAIKLSVNRSLRVLGLGCNCIGDLGVLALSQGLRMNNTLEELDLSENDMALSRAGLNALIAGMSKNTSLLDLRLDVDGHPHVITRNPLNGQGLYPDFESE</sequence>
<reference evidence="1" key="1">
    <citation type="journal article" date="2020" name="Fungal Divers.">
        <title>Resolving the Mortierellaceae phylogeny through synthesis of multi-gene phylogenetics and phylogenomics.</title>
        <authorList>
            <person name="Vandepol N."/>
            <person name="Liber J."/>
            <person name="Desiro A."/>
            <person name="Na H."/>
            <person name="Kennedy M."/>
            <person name="Barry K."/>
            <person name="Grigoriev I.V."/>
            <person name="Miller A.N."/>
            <person name="O'Donnell K."/>
            <person name="Stajich J.E."/>
            <person name="Bonito G."/>
        </authorList>
    </citation>
    <scope>NUCLEOTIDE SEQUENCE</scope>
    <source>
        <strain evidence="1">MES-2147</strain>
    </source>
</reference>
<dbReference type="InterPro" id="IPR001611">
    <property type="entry name" value="Leu-rich_rpt"/>
</dbReference>
<evidence type="ECO:0000313" key="2">
    <source>
        <dbReference type="Proteomes" id="UP000749646"/>
    </source>
</evidence>
<dbReference type="SUPFAM" id="SSF52047">
    <property type="entry name" value="RNI-like"/>
    <property type="match status" value="1"/>
</dbReference>
<proteinExistence type="predicted"/>
<dbReference type="InterPro" id="IPR052394">
    <property type="entry name" value="LRR-containing"/>
</dbReference>
<feature type="non-terminal residue" evidence="1">
    <location>
        <position position="243"/>
    </location>
</feature>
<dbReference type="PANTHER" id="PTHR24114">
    <property type="entry name" value="LEUCINE RICH REPEAT FAMILY PROTEIN"/>
    <property type="match status" value="1"/>
</dbReference>
<dbReference type="Gene3D" id="3.80.10.10">
    <property type="entry name" value="Ribonuclease Inhibitor"/>
    <property type="match status" value="2"/>
</dbReference>
<accession>A0A9P6M7P5</accession>